<evidence type="ECO:0000259" key="1">
    <source>
        <dbReference type="Pfam" id="PF05685"/>
    </source>
</evidence>
<dbReference type="SUPFAM" id="SSF52980">
    <property type="entry name" value="Restriction endonuclease-like"/>
    <property type="match status" value="1"/>
</dbReference>
<gene>
    <name evidence="2" type="ORF">E4P82_07070</name>
</gene>
<evidence type="ECO:0000313" key="2">
    <source>
        <dbReference type="EMBL" id="NMQ18989.1"/>
    </source>
</evidence>
<reference evidence="2 3" key="1">
    <citation type="submission" date="2019-03" db="EMBL/GenBank/DDBJ databases">
        <title>Metabolic reconstructions from genomes of highly enriched 'Candidatus Accumulibacter' and 'Candidatus Competibacter' bioreactor populations.</title>
        <authorList>
            <person name="Annavajhala M.K."/>
            <person name="Welles L."/>
            <person name="Abbas B."/>
            <person name="Sorokin D."/>
            <person name="Park H."/>
            <person name="Van Loosdrecht M."/>
            <person name="Chandran K."/>
        </authorList>
    </citation>
    <scope>NUCLEOTIDE SEQUENCE [LARGE SCALE GENOMIC DNA]</scope>
    <source>
        <strain evidence="2 3">SBR_G</strain>
    </source>
</reference>
<proteinExistence type="predicted"/>
<feature type="domain" description="Putative restriction endonuclease" evidence="1">
    <location>
        <begin position="12"/>
        <end position="160"/>
    </location>
</feature>
<name>A0ABX1TLM2_9GAMM</name>
<evidence type="ECO:0000313" key="3">
    <source>
        <dbReference type="Proteomes" id="UP000760480"/>
    </source>
</evidence>
<organism evidence="2 3">
    <name type="scientific">Candidatus Competibacter phosphatis</name>
    <dbReference type="NCBI Taxonomy" id="221280"/>
    <lineage>
        <taxon>Bacteria</taxon>
        <taxon>Pseudomonadati</taxon>
        <taxon>Pseudomonadota</taxon>
        <taxon>Gammaproteobacteria</taxon>
        <taxon>Candidatus Competibacteraceae</taxon>
        <taxon>Candidatus Competibacter</taxon>
    </lineage>
</organism>
<dbReference type="GO" id="GO:0004519">
    <property type="term" value="F:endonuclease activity"/>
    <property type="evidence" value="ECO:0007669"/>
    <property type="project" value="UniProtKB-KW"/>
</dbReference>
<dbReference type="InterPro" id="IPR012296">
    <property type="entry name" value="Nuclease_put_TT1808"/>
</dbReference>
<dbReference type="Proteomes" id="UP000760480">
    <property type="component" value="Unassembled WGS sequence"/>
</dbReference>
<dbReference type="RefSeq" id="WP_169248253.1">
    <property type="nucleotide sequence ID" value="NZ_SPMZ01000018.1"/>
</dbReference>
<keyword evidence="2" id="KW-0378">Hydrolase</keyword>
<dbReference type="Pfam" id="PF05685">
    <property type="entry name" value="Uma2"/>
    <property type="match status" value="1"/>
</dbReference>
<dbReference type="Gene3D" id="3.90.1570.10">
    <property type="entry name" value="tt1808, chain A"/>
    <property type="match status" value="1"/>
</dbReference>
<dbReference type="InterPro" id="IPR011335">
    <property type="entry name" value="Restrct_endonuc-II-like"/>
</dbReference>
<accession>A0ABX1TLM2</accession>
<dbReference type="CDD" id="cd06260">
    <property type="entry name" value="DUF820-like"/>
    <property type="match status" value="1"/>
</dbReference>
<dbReference type="PANTHER" id="PTHR36558:SF1">
    <property type="entry name" value="RESTRICTION ENDONUCLEASE DOMAIN-CONTAINING PROTEIN-RELATED"/>
    <property type="match status" value="1"/>
</dbReference>
<protein>
    <submittedName>
        <fullName evidence="2">Uma2 family endonuclease</fullName>
    </submittedName>
</protein>
<dbReference type="InterPro" id="IPR008538">
    <property type="entry name" value="Uma2"/>
</dbReference>
<dbReference type="EMBL" id="SPMZ01000018">
    <property type="protein sequence ID" value="NMQ18989.1"/>
    <property type="molecule type" value="Genomic_DNA"/>
</dbReference>
<keyword evidence="3" id="KW-1185">Reference proteome</keyword>
<keyword evidence="2" id="KW-0255">Endonuclease</keyword>
<comment type="caution">
    <text evidence="2">The sequence shown here is derived from an EMBL/GenBank/DDBJ whole genome shotgun (WGS) entry which is preliminary data.</text>
</comment>
<keyword evidence="2" id="KW-0540">Nuclease</keyword>
<dbReference type="PANTHER" id="PTHR36558">
    <property type="entry name" value="GLR1098 PROTEIN"/>
    <property type="match status" value="1"/>
</dbReference>
<sequence length="199" mass="22253">MTNLAIQTAFDVEAYLVWEERQGEKHEFIAGEVFAMASARREHVVVSGNLYAAFKQRLRGGPCQAYVAGLKLRVEATDAFFYPDVVVSCDPRDHAAGQFIAHPTLIVEVLSESTAAFDRGNKFAAYRTLPSLREYVLVDIEARRLETFRRTPENDWLFHESLAGCGECFFPALNVSIPFEEIFENVIPQAGENDASAAE</sequence>